<evidence type="ECO:0000313" key="1">
    <source>
        <dbReference type="EMBL" id="RYC10452.1"/>
    </source>
</evidence>
<dbReference type="AlphaFoldDB" id="A0A4Q2SX22"/>
<reference evidence="1 2" key="1">
    <citation type="submission" date="2019-01" db="EMBL/GenBank/DDBJ databases">
        <title>Novel species of Nocardioides.</title>
        <authorList>
            <person name="Liu Q."/>
            <person name="X Y.-H."/>
        </authorList>
    </citation>
    <scope>NUCLEOTIDE SEQUENCE [LARGE SCALE GENOMIC DNA]</scope>
    <source>
        <strain evidence="1 2">HLT2-9</strain>
    </source>
</reference>
<keyword evidence="2" id="KW-1185">Reference proteome</keyword>
<accession>A0A4Q2SX22</accession>
<evidence type="ECO:0000313" key="2">
    <source>
        <dbReference type="Proteomes" id="UP000291101"/>
    </source>
</evidence>
<dbReference type="EMBL" id="SDWV01000012">
    <property type="protein sequence ID" value="RYC10452.1"/>
    <property type="molecule type" value="Genomic_DNA"/>
</dbReference>
<dbReference type="Proteomes" id="UP000291101">
    <property type="component" value="Unassembled WGS sequence"/>
</dbReference>
<dbReference type="RefSeq" id="WP_129427322.1">
    <property type="nucleotide sequence ID" value="NZ_SDWV01000012.1"/>
</dbReference>
<dbReference type="OrthoDB" id="5074646at2"/>
<gene>
    <name evidence="1" type="ORF">EUA94_13075</name>
</gene>
<organism evidence="1 2">
    <name type="scientific">Nocardioides zhouii</name>
    <dbReference type="NCBI Taxonomy" id="1168729"/>
    <lineage>
        <taxon>Bacteria</taxon>
        <taxon>Bacillati</taxon>
        <taxon>Actinomycetota</taxon>
        <taxon>Actinomycetes</taxon>
        <taxon>Propionibacteriales</taxon>
        <taxon>Nocardioidaceae</taxon>
        <taxon>Nocardioides</taxon>
    </lineage>
</organism>
<comment type="caution">
    <text evidence="1">The sequence shown here is derived from an EMBL/GenBank/DDBJ whole genome shotgun (WGS) entry which is preliminary data.</text>
</comment>
<protein>
    <submittedName>
        <fullName evidence="1">Uncharacterized protein</fullName>
    </submittedName>
</protein>
<sequence length="182" mass="20083">MELPFVLNGVSGVVRVDHRRNSDPASVGCQPDTVDYPICTATIERPFRGYDSLMGWVQLVRSDDNVSGGERFEMDPLAFLGDQSHPYCWLGLNPTLFDAPSRPGRIDMDWMAHSFLCVPDDVGSGLEARPMLGFSWGFVARGGEITLVPPVQLGDADWDQHLDTLRGKHPGWHFSPGLADLS</sequence>
<name>A0A4Q2SX22_9ACTN</name>
<proteinExistence type="predicted"/>